<dbReference type="RefSeq" id="WP_011792639.1">
    <property type="nucleotide sequence ID" value="NC_008751.1"/>
</dbReference>
<accession>A0A0H3A9W2</accession>
<proteinExistence type="predicted"/>
<organism evidence="2 3">
    <name type="scientific">Nitratidesulfovibrio vulgaris (strain DP4)</name>
    <name type="common">Desulfovibrio vulgaris</name>
    <dbReference type="NCBI Taxonomy" id="391774"/>
    <lineage>
        <taxon>Bacteria</taxon>
        <taxon>Pseudomonadati</taxon>
        <taxon>Thermodesulfobacteriota</taxon>
        <taxon>Desulfovibrionia</taxon>
        <taxon>Desulfovibrionales</taxon>
        <taxon>Desulfovibrionaceae</taxon>
        <taxon>Nitratidesulfovibrio</taxon>
    </lineage>
</organism>
<dbReference type="KEGG" id="dvl:Dvul_2075"/>
<protein>
    <submittedName>
        <fullName evidence="2">Uncharacterized protein</fullName>
    </submittedName>
</protein>
<evidence type="ECO:0000313" key="3">
    <source>
        <dbReference type="Proteomes" id="UP000009173"/>
    </source>
</evidence>
<feature type="coiled-coil region" evidence="1">
    <location>
        <begin position="52"/>
        <end position="79"/>
    </location>
</feature>
<evidence type="ECO:0000313" key="2">
    <source>
        <dbReference type="EMBL" id="ABM29091.1"/>
    </source>
</evidence>
<dbReference type="HOGENOM" id="CLU_1924220_0_0_7"/>
<dbReference type="Proteomes" id="UP000009173">
    <property type="component" value="Chromosome"/>
</dbReference>
<keyword evidence="1" id="KW-0175">Coiled coil</keyword>
<evidence type="ECO:0000256" key="1">
    <source>
        <dbReference type="SAM" id="Coils"/>
    </source>
</evidence>
<reference evidence="3" key="1">
    <citation type="journal article" date="2009" name="Environ. Microbiol.">
        <title>Contribution of mobile genetic elements to Desulfovibrio vulgaris genome plasticity.</title>
        <authorList>
            <person name="Walker C.B."/>
            <person name="Stolyar S."/>
            <person name="Chivian D."/>
            <person name="Pinel N."/>
            <person name="Gabster J.A."/>
            <person name="Dehal P.S."/>
            <person name="He Z."/>
            <person name="Yang Z.K."/>
            <person name="Yen H.C."/>
            <person name="Zhou J."/>
            <person name="Wall J.D."/>
            <person name="Hazen T.C."/>
            <person name="Arkin A.P."/>
            <person name="Stahl D.A."/>
        </authorList>
    </citation>
    <scope>NUCLEOTIDE SEQUENCE [LARGE SCALE GENOMIC DNA]</scope>
    <source>
        <strain evidence="3">DP4</strain>
    </source>
</reference>
<name>A0A0H3A9W2_NITV4</name>
<gene>
    <name evidence="2" type="ordered locus">Dvul_2075</name>
</gene>
<dbReference type="EMBL" id="CP000527">
    <property type="protein sequence ID" value="ABM29091.1"/>
    <property type="molecule type" value="Genomic_DNA"/>
</dbReference>
<dbReference type="AlphaFoldDB" id="A0A0H3A9W2"/>
<sequence length="148" mass="16441">MLGFGIFIGFVLLMGGLMYTQARSGRRETLLQAMREQKRVAMLELRTVQDSVVQLKQLELQLRRRVDAIEEEQDRLQRMAEARLGVSHETLVDALLADGVLSTDSLARLRAYASQTASGQALPDIAVMLGLLTPEALSAARRKYPGLE</sequence>